<dbReference type="PANTHER" id="PTHR12110:SF21">
    <property type="entry name" value="XYLOSE ISOMERASE-LIKE TIM BARREL DOMAIN-CONTAINING PROTEIN"/>
    <property type="match status" value="1"/>
</dbReference>
<dbReference type="Proteomes" id="UP000254545">
    <property type="component" value="Unassembled WGS sequence"/>
</dbReference>
<evidence type="ECO:0000259" key="1">
    <source>
        <dbReference type="Pfam" id="PF01261"/>
    </source>
</evidence>
<evidence type="ECO:0000313" key="2">
    <source>
        <dbReference type="EMBL" id="STS91382.1"/>
    </source>
</evidence>
<gene>
    <name evidence="2" type="primary">hpd</name>
    <name evidence="2" type="ORF">NCTC9177_05288</name>
</gene>
<dbReference type="Gene3D" id="3.10.180.10">
    <property type="entry name" value="2,3-Dihydroxybiphenyl 1,2-Dioxygenase, domain 1"/>
    <property type="match status" value="1"/>
</dbReference>
<dbReference type="InterPro" id="IPR050312">
    <property type="entry name" value="IolE/XylAMocC-like"/>
</dbReference>
<reference evidence="2 3" key="1">
    <citation type="submission" date="2018-06" db="EMBL/GenBank/DDBJ databases">
        <authorList>
            <consortium name="Pathogen Informatics"/>
            <person name="Doyle S."/>
        </authorList>
    </citation>
    <scope>NUCLEOTIDE SEQUENCE [LARGE SCALE GENOMIC DNA]</scope>
    <source>
        <strain evidence="2 3">NCTC9177</strain>
    </source>
</reference>
<evidence type="ECO:0000313" key="3">
    <source>
        <dbReference type="Proteomes" id="UP000254545"/>
    </source>
</evidence>
<dbReference type="SUPFAM" id="SSF51658">
    <property type="entry name" value="Xylose isomerase-like"/>
    <property type="match status" value="1"/>
</dbReference>
<dbReference type="EC" id="1.13.11.27" evidence="2"/>
<keyword evidence="2" id="KW-0223">Dioxygenase</keyword>
<proteinExistence type="predicted"/>
<dbReference type="InterPro" id="IPR029068">
    <property type="entry name" value="Glyas_Bleomycin-R_OHBP_Dase"/>
</dbReference>
<dbReference type="PANTHER" id="PTHR12110">
    <property type="entry name" value="HYDROXYPYRUVATE ISOMERASE"/>
    <property type="match status" value="1"/>
</dbReference>
<dbReference type="InterPro" id="IPR013022">
    <property type="entry name" value="Xyl_isomerase-like_TIM-brl"/>
</dbReference>
<comment type="caution">
    <text evidence="2">The sequence shown here is derived from an EMBL/GenBank/DDBJ whole genome shotgun (WGS) entry which is preliminary data.</text>
</comment>
<dbReference type="GO" id="GO:0003868">
    <property type="term" value="F:4-hydroxyphenylpyruvate dioxygenase activity"/>
    <property type="evidence" value="ECO:0007669"/>
    <property type="project" value="UniProtKB-EC"/>
</dbReference>
<dbReference type="Gene3D" id="3.20.20.150">
    <property type="entry name" value="Divalent-metal-dependent TIM barrel enzymes"/>
    <property type="match status" value="1"/>
</dbReference>
<protein>
    <submittedName>
        <fullName evidence="2">4-hydroxyphenylpyruvate dioxygenase</fullName>
        <ecNumber evidence="2">1.13.11.27</ecNumber>
    </submittedName>
</protein>
<keyword evidence="2" id="KW-0670">Pyruvate</keyword>
<keyword evidence="2" id="KW-0560">Oxidoreductase</keyword>
<dbReference type="SUPFAM" id="SSF54593">
    <property type="entry name" value="Glyoxalase/Bleomycin resistance protein/Dihydroxybiphenyl dioxygenase"/>
    <property type="match status" value="1"/>
</dbReference>
<dbReference type="AlphaFoldDB" id="A0A7H4MM32"/>
<accession>A0A7H4MM32</accession>
<dbReference type="Pfam" id="PF14696">
    <property type="entry name" value="Glyoxalase_5"/>
    <property type="match status" value="1"/>
</dbReference>
<dbReference type="InterPro" id="IPR036237">
    <property type="entry name" value="Xyl_isomerase-like_sf"/>
</dbReference>
<sequence>MLRSIATVSISGTLPEKLHAIAAAGYQGVEIFENDLLYYTGTPAEIRQLAADLGLKITLFQPFRDFEGASRAQFAANIARARRKFALMHELGCDTLLLCSNVQPDCSADSELQVADLRALATLAEEEGITIGYEALAWGTHVNRWQQAWERVRRVDSPALGLVLDSFHILARGDTLDALPSVPVGENHLCSARRCAVHENGSPGMGVAISAASPGRASCRWSRLPSRSPAAAIAAPGRWRSLMTVFAPRRTARRPKMVIVRCCGWRSKPAVGSRRAMPICFHRRRCRSITGWSLSSLPPAPPRRSAWGSICRRWGFQHEGSHRSKQVTLWRNGGARIVINHQPHSWADHFYQRHGVSLCAMALRVDRSAPIVARARALGYATWQGDAGPNETPIPAICAPDGSLIYLIEAGGRDL</sequence>
<organism evidence="2 3">
    <name type="scientific">Klebsiella variicola</name>
    <dbReference type="NCBI Taxonomy" id="244366"/>
    <lineage>
        <taxon>Bacteria</taxon>
        <taxon>Pseudomonadati</taxon>
        <taxon>Pseudomonadota</taxon>
        <taxon>Gammaproteobacteria</taxon>
        <taxon>Enterobacterales</taxon>
        <taxon>Enterobacteriaceae</taxon>
        <taxon>Klebsiella/Raoultella group</taxon>
        <taxon>Klebsiella</taxon>
        <taxon>Klebsiella pneumoniae complex</taxon>
    </lineage>
</organism>
<dbReference type="EMBL" id="UGKR01000003">
    <property type="protein sequence ID" value="STS91382.1"/>
    <property type="molecule type" value="Genomic_DNA"/>
</dbReference>
<dbReference type="Pfam" id="PF01261">
    <property type="entry name" value="AP_endonuc_2"/>
    <property type="match status" value="1"/>
</dbReference>
<name>A0A7H4MM32_KLEVA</name>
<feature type="domain" description="Xylose isomerase-like TIM barrel" evidence="1">
    <location>
        <begin position="19"/>
        <end position="183"/>
    </location>
</feature>